<sequence length="120" mass="13744">MFGGIKVYHTSDIYVGKITTIDPVTRTNVYVKSCAFKRTREKNGILDSTKNVDTYVPLEDLGIYYYCPGLEPLIDYLPDSEISPFISENRIQDIMNDINNHKRSARVKVLKDETSYDRAA</sequence>
<gene>
    <name evidence="1" type="ORF">IAC85_00010</name>
</gene>
<protein>
    <submittedName>
        <fullName evidence="1">Uncharacterized protein</fullName>
    </submittedName>
</protein>
<comment type="caution">
    <text evidence="1">The sequence shown here is derived from an EMBL/GenBank/DDBJ whole genome shotgun (WGS) entry which is preliminary data.</text>
</comment>
<evidence type="ECO:0000313" key="2">
    <source>
        <dbReference type="Proteomes" id="UP000886725"/>
    </source>
</evidence>
<evidence type="ECO:0000313" key="1">
    <source>
        <dbReference type="EMBL" id="HIQ64103.1"/>
    </source>
</evidence>
<reference evidence="1" key="1">
    <citation type="submission" date="2020-10" db="EMBL/GenBank/DDBJ databases">
        <authorList>
            <person name="Gilroy R."/>
        </authorList>
    </citation>
    <scope>NUCLEOTIDE SEQUENCE</scope>
    <source>
        <strain evidence="1">CHK165-10780</strain>
    </source>
</reference>
<reference evidence="1" key="2">
    <citation type="journal article" date="2021" name="PeerJ">
        <title>Extensive microbial diversity within the chicken gut microbiome revealed by metagenomics and culture.</title>
        <authorList>
            <person name="Gilroy R."/>
            <person name="Ravi A."/>
            <person name="Getino M."/>
            <person name="Pursley I."/>
            <person name="Horton D.L."/>
            <person name="Alikhan N.F."/>
            <person name="Baker D."/>
            <person name="Gharbi K."/>
            <person name="Hall N."/>
            <person name="Watson M."/>
            <person name="Adriaenssens E.M."/>
            <person name="Foster-Nyarko E."/>
            <person name="Jarju S."/>
            <person name="Secka A."/>
            <person name="Antonio M."/>
            <person name="Oren A."/>
            <person name="Chaudhuri R.R."/>
            <person name="La Ragione R."/>
            <person name="Hildebrand F."/>
            <person name="Pallen M.J."/>
        </authorList>
    </citation>
    <scope>NUCLEOTIDE SEQUENCE</scope>
    <source>
        <strain evidence="1">CHK165-10780</strain>
    </source>
</reference>
<proteinExistence type="predicted"/>
<organism evidence="1 2">
    <name type="scientific">Candidatus Faecenecus gallistercoris</name>
    <dbReference type="NCBI Taxonomy" id="2840793"/>
    <lineage>
        <taxon>Bacteria</taxon>
        <taxon>Bacillati</taxon>
        <taxon>Bacillota</taxon>
        <taxon>Bacillota incertae sedis</taxon>
        <taxon>Candidatus Faecenecus</taxon>
    </lineage>
</organism>
<name>A0A9D0YY65_9FIRM</name>
<dbReference type="AlphaFoldDB" id="A0A9D0YY65"/>
<accession>A0A9D0YY65</accession>
<dbReference type="EMBL" id="DVFU01000001">
    <property type="protein sequence ID" value="HIQ64103.1"/>
    <property type="molecule type" value="Genomic_DNA"/>
</dbReference>
<dbReference type="Proteomes" id="UP000886725">
    <property type="component" value="Unassembled WGS sequence"/>
</dbReference>